<gene>
    <name evidence="2" type="ORF">A7J05_25425</name>
</gene>
<feature type="compositionally biased region" description="Basic and acidic residues" evidence="1">
    <location>
        <begin position="64"/>
        <end position="87"/>
    </location>
</feature>
<proteinExistence type="predicted"/>
<feature type="compositionally biased region" description="Basic and acidic residues" evidence="1">
    <location>
        <begin position="1"/>
        <end position="28"/>
    </location>
</feature>
<keyword evidence="3" id="KW-1185">Reference proteome</keyword>
<evidence type="ECO:0000256" key="1">
    <source>
        <dbReference type="SAM" id="MobiDB-lite"/>
    </source>
</evidence>
<dbReference type="Proteomes" id="UP000187191">
    <property type="component" value="Chromosome"/>
</dbReference>
<protein>
    <submittedName>
        <fullName evidence="2">Uncharacterized protein</fullName>
    </submittedName>
</protein>
<name>A0ABM6GXY8_9ACTN</name>
<evidence type="ECO:0000313" key="2">
    <source>
        <dbReference type="EMBL" id="APY88582.1"/>
    </source>
</evidence>
<evidence type="ECO:0000313" key="3">
    <source>
        <dbReference type="Proteomes" id="UP000187191"/>
    </source>
</evidence>
<sequence length="147" mass="16046">MQRRDLAEVPGRDQRGDGVAERGDHDLGEGPGVAAREMRDREDHDAPEAQAEPREAAGAQAFRVAEEAGQERADDRDGGDEEPRRGAGDVALRVGQGPPRAEDLDAREGQHRPPVATDDAVEAALPHREGEQDRRAQRAAGEDHRRR</sequence>
<accession>A0ABM6GXY8</accession>
<feature type="compositionally biased region" description="Basic and acidic residues" evidence="1">
    <location>
        <begin position="36"/>
        <end position="55"/>
    </location>
</feature>
<feature type="compositionally biased region" description="Basic and acidic residues" evidence="1">
    <location>
        <begin position="100"/>
        <end position="111"/>
    </location>
</feature>
<reference evidence="2 3" key="1">
    <citation type="submission" date="2016-05" db="EMBL/GenBank/DDBJ databases">
        <authorList>
            <person name="Gu J."/>
        </authorList>
    </citation>
    <scope>NUCLEOTIDE SEQUENCE [LARGE SCALE GENOMIC DNA]</scope>
    <source>
        <strain evidence="2 3">ACCC40021</strain>
    </source>
</reference>
<dbReference type="EMBL" id="CP015588">
    <property type="protein sequence ID" value="APY88582.1"/>
    <property type="molecule type" value="Genomic_DNA"/>
</dbReference>
<feature type="compositionally biased region" description="Basic and acidic residues" evidence="1">
    <location>
        <begin position="125"/>
        <end position="147"/>
    </location>
</feature>
<organism evidence="2 3">
    <name type="scientific">Streptomyces alfalfae</name>
    <dbReference type="NCBI Taxonomy" id="1642299"/>
    <lineage>
        <taxon>Bacteria</taxon>
        <taxon>Bacillati</taxon>
        <taxon>Actinomycetota</taxon>
        <taxon>Actinomycetes</taxon>
        <taxon>Kitasatosporales</taxon>
        <taxon>Streptomycetaceae</taxon>
        <taxon>Streptomyces</taxon>
    </lineage>
</organism>
<feature type="region of interest" description="Disordered" evidence="1">
    <location>
        <begin position="1"/>
        <end position="147"/>
    </location>
</feature>